<feature type="transmembrane region" description="Helical" evidence="6">
    <location>
        <begin position="277"/>
        <end position="299"/>
    </location>
</feature>
<dbReference type="PANTHER" id="PTHR33529:SF2">
    <property type="entry name" value="LIPOPOLYSACCHARIDE EXPORT SYSTEM PERMEASE PROTEIN LPTG"/>
    <property type="match status" value="1"/>
</dbReference>
<evidence type="ECO:0000256" key="6">
    <source>
        <dbReference type="SAM" id="Phobius"/>
    </source>
</evidence>
<proteinExistence type="predicted"/>
<comment type="subcellular location">
    <subcellularLocation>
        <location evidence="1">Cell membrane</location>
        <topology evidence="1">Multi-pass membrane protein</topology>
    </subcellularLocation>
</comment>
<evidence type="ECO:0000313" key="7">
    <source>
        <dbReference type="EMBL" id="APT59649.1"/>
    </source>
</evidence>
<dbReference type="PANTHER" id="PTHR33529">
    <property type="entry name" value="SLR0882 PROTEIN-RELATED"/>
    <property type="match status" value="1"/>
</dbReference>
<feature type="transmembrane region" description="Helical" evidence="6">
    <location>
        <begin position="70"/>
        <end position="90"/>
    </location>
</feature>
<evidence type="ECO:0008006" key="9">
    <source>
        <dbReference type="Google" id="ProtNLM"/>
    </source>
</evidence>
<dbReference type="KEGG" id="rgi:RGI145_20155"/>
<dbReference type="EMBL" id="CP015584">
    <property type="protein sequence ID" value="APT59649.1"/>
    <property type="molecule type" value="Genomic_DNA"/>
</dbReference>
<gene>
    <name evidence="7" type="ORF">RGI145_20155</name>
</gene>
<dbReference type="eggNOG" id="COG0795">
    <property type="taxonomic scope" value="Bacteria"/>
</dbReference>
<dbReference type="InterPro" id="IPR005495">
    <property type="entry name" value="LptG/LptF_permease"/>
</dbReference>
<evidence type="ECO:0000256" key="5">
    <source>
        <dbReference type="ARBA" id="ARBA00023136"/>
    </source>
</evidence>
<evidence type="ECO:0000313" key="8">
    <source>
        <dbReference type="Proteomes" id="UP000185494"/>
    </source>
</evidence>
<dbReference type="AlphaFoldDB" id="A0A1L7ALP2"/>
<dbReference type="Pfam" id="PF03739">
    <property type="entry name" value="LptF_LptG"/>
    <property type="match status" value="1"/>
</dbReference>
<protein>
    <recommendedName>
        <fullName evidence="9">LPS export ABC transporter permease LptG</fullName>
    </recommendedName>
</protein>
<feature type="transmembrane region" description="Helical" evidence="6">
    <location>
        <begin position="111"/>
        <end position="133"/>
    </location>
</feature>
<name>A0A1L7ALP2_9PROT</name>
<accession>A0A1L7ALP2</accession>
<dbReference type="STRING" id="257708.RGI145_20155"/>
<evidence type="ECO:0000256" key="2">
    <source>
        <dbReference type="ARBA" id="ARBA00022475"/>
    </source>
</evidence>
<sequence length="363" mass="38273">MADEGRALMLPRVLARYLTGIFLARATAVLLGLAALLQLLDLLDKAGDVLARGGVPDIGRYALLRLPTTLGQLVPLAVLVGAILTFQRLAASLEITAMRATGLGSWRIMGALVPACALAACLQFGLQLGVAPYSERALSDWWDHLEAPDRPLALDRRMWLRDGTDVLAADAVSPDGTALSGVLLVRRDPEGRVTLRIGADEARHAAGGWRLTGARLLRPGEERETAQAGYDWPEGPSPRAMRDLARPTDALGLPALLRGKAGEGPVSRGPAYFETRLQAAAAAALVPFLMLLLAMPAAFGLPRQHGGTRRAAVGLALGLGYLVAQGLMIAIGEAGGLGPVPATWSMLPCFAVAGLLCLWREEA</sequence>
<feature type="transmembrane region" description="Helical" evidence="6">
    <location>
        <begin position="342"/>
        <end position="359"/>
    </location>
</feature>
<feature type="transmembrane region" description="Helical" evidence="6">
    <location>
        <begin position="311"/>
        <end position="330"/>
    </location>
</feature>
<keyword evidence="2" id="KW-1003">Cell membrane</keyword>
<organism evidence="7 8">
    <name type="scientific">Roseomonas gilardii</name>
    <dbReference type="NCBI Taxonomy" id="257708"/>
    <lineage>
        <taxon>Bacteria</taxon>
        <taxon>Pseudomonadati</taxon>
        <taxon>Pseudomonadota</taxon>
        <taxon>Alphaproteobacteria</taxon>
        <taxon>Acetobacterales</taxon>
        <taxon>Roseomonadaceae</taxon>
        <taxon>Roseomonas</taxon>
    </lineage>
</organism>
<evidence type="ECO:0000256" key="4">
    <source>
        <dbReference type="ARBA" id="ARBA00022989"/>
    </source>
</evidence>
<keyword evidence="4 6" id="KW-1133">Transmembrane helix</keyword>
<dbReference type="GO" id="GO:0015920">
    <property type="term" value="P:lipopolysaccharide transport"/>
    <property type="evidence" value="ECO:0007669"/>
    <property type="project" value="TreeGrafter"/>
</dbReference>
<keyword evidence="5 6" id="KW-0472">Membrane</keyword>
<dbReference type="Proteomes" id="UP000185494">
    <property type="component" value="Chromosome 2"/>
</dbReference>
<dbReference type="GO" id="GO:0043190">
    <property type="term" value="C:ATP-binding cassette (ABC) transporter complex"/>
    <property type="evidence" value="ECO:0007669"/>
    <property type="project" value="TreeGrafter"/>
</dbReference>
<reference evidence="7 8" key="1">
    <citation type="submission" date="2016-05" db="EMBL/GenBank/DDBJ databases">
        <title>Complete Genome and Methylome Analysis of Psychrotrophic Bacterial Isolates from Antarctic Lake Untersee.</title>
        <authorList>
            <person name="Fomenkov A."/>
            <person name="Akimov V.N."/>
            <person name="Vasilyeva L.V."/>
            <person name="Andersen D."/>
            <person name="Vincze T."/>
            <person name="Roberts R.J."/>
        </authorList>
    </citation>
    <scope>NUCLEOTIDE SEQUENCE [LARGE SCALE GENOMIC DNA]</scope>
    <source>
        <strain evidence="7 8">U14-5</strain>
    </source>
</reference>
<dbReference type="RefSeq" id="WP_075800358.1">
    <property type="nucleotide sequence ID" value="NZ_CP015584.1"/>
</dbReference>
<evidence type="ECO:0000256" key="3">
    <source>
        <dbReference type="ARBA" id="ARBA00022692"/>
    </source>
</evidence>
<feature type="transmembrane region" description="Helical" evidence="6">
    <location>
        <begin position="21"/>
        <end position="40"/>
    </location>
</feature>
<keyword evidence="3 6" id="KW-0812">Transmembrane</keyword>
<evidence type="ECO:0000256" key="1">
    <source>
        <dbReference type="ARBA" id="ARBA00004651"/>
    </source>
</evidence>